<dbReference type="InterPro" id="IPR007219">
    <property type="entry name" value="XnlR_reg_dom"/>
</dbReference>
<dbReference type="STRING" id="1299270.R9A9H6"/>
<dbReference type="Pfam" id="PF00172">
    <property type="entry name" value="Zn_clus"/>
    <property type="match status" value="1"/>
</dbReference>
<dbReference type="GO" id="GO:0003677">
    <property type="term" value="F:DNA binding"/>
    <property type="evidence" value="ECO:0007669"/>
    <property type="project" value="UniProtKB-KW"/>
</dbReference>
<dbReference type="OrthoDB" id="4456959at2759"/>
<feature type="domain" description="Zn(2)-C6 fungal-type" evidence="6">
    <location>
        <begin position="13"/>
        <end position="52"/>
    </location>
</feature>
<dbReference type="CDD" id="cd00067">
    <property type="entry name" value="GAL4"/>
    <property type="match status" value="1"/>
</dbReference>
<proteinExistence type="predicted"/>
<gene>
    <name evidence="7" type="ORF">J056_002867</name>
</gene>
<evidence type="ECO:0000256" key="3">
    <source>
        <dbReference type="ARBA" id="ARBA00023125"/>
    </source>
</evidence>
<evidence type="ECO:0000256" key="4">
    <source>
        <dbReference type="ARBA" id="ARBA00023242"/>
    </source>
</evidence>
<feature type="coiled-coil region" evidence="5">
    <location>
        <begin position="599"/>
        <end position="626"/>
    </location>
</feature>
<dbReference type="GO" id="GO:0006351">
    <property type="term" value="P:DNA-templated transcription"/>
    <property type="evidence" value="ECO:0007669"/>
    <property type="project" value="InterPro"/>
</dbReference>
<evidence type="ECO:0000259" key="6">
    <source>
        <dbReference type="PROSITE" id="PS50048"/>
    </source>
</evidence>
<reference evidence="8" key="1">
    <citation type="journal article" date="2013" name="BMC Genomics">
        <title>Genome and transcriptome sequencing of the halophilic fungus Wallemia ichthyophaga: haloadaptations present and absent.</title>
        <authorList>
            <person name="Zajc J."/>
            <person name="Liu Y."/>
            <person name="Dai W."/>
            <person name="Yang Z."/>
            <person name="Hu J."/>
            <person name="Gostincar C."/>
            <person name="Gunde-Cimerman N."/>
        </authorList>
    </citation>
    <scope>NUCLEOTIDE SEQUENCE [LARGE SCALE GENOMIC DNA]</scope>
    <source>
        <strain evidence="8">EXF-994 / CBS 113033</strain>
    </source>
</reference>
<dbReference type="InterPro" id="IPR036864">
    <property type="entry name" value="Zn2-C6_fun-type_DNA-bd_sf"/>
</dbReference>
<dbReference type="Proteomes" id="UP000014064">
    <property type="component" value="Unassembled WGS sequence"/>
</dbReference>
<dbReference type="PROSITE" id="PS50048">
    <property type="entry name" value="ZN2_CY6_FUNGAL_2"/>
    <property type="match status" value="1"/>
</dbReference>
<keyword evidence="5" id="KW-0175">Coiled coil</keyword>
<evidence type="ECO:0000256" key="1">
    <source>
        <dbReference type="ARBA" id="ARBA00004123"/>
    </source>
</evidence>
<keyword evidence="8" id="KW-1185">Reference proteome</keyword>
<dbReference type="HOGENOM" id="CLU_006019_2_2_1"/>
<dbReference type="CDD" id="cd12148">
    <property type="entry name" value="fungal_TF_MHR"/>
    <property type="match status" value="1"/>
</dbReference>
<dbReference type="GeneID" id="20375819"/>
<name>R9A9H6_WALI9</name>
<dbReference type="InterPro" id="IPR050987">
    <property type="entry name" value="AtrR-like"/>
</dbReference>
<dbReference type="OMA" id="ERYPETC"/>
<dbReference type="RefSeq" id="XP_009270407.1">
    <property type="nucleotide sequence ID" value="XM_009272132.1"/>
</dbReference>
<keyword evidence="3" id="KW-0238">DNA-binding</keyword>
<dbReference type="Pfam" id="PF04082">
    <property type="entry name" value="Fungal_trans"/>
    <property type="match status" value="1"/>
</dbReference>
<dbReference type="GO" id="GO:0008270">
    <property type="term" value="F:zinc ion binding"/>
    <property type="evidence" value="ECO:0007669"/>
    <property type="project" value="InterPro"/>
</dbReference>
<dbReference type="KEGG" id="wic:J056_002867"/>
<comment type="subcellular location">
    <subcellularLocation>
        <location evidence="1">Nucleus</location>
    </subcellularLocation>
</comment>
<dbReference type="EMBL" id="KE007252">
    <property type="protein sequence ID" value="EOQ98757.1"/>
    <property type="molecule type" value="Genomic_DNA"/>
</dbReference>
<dbReference type="InterPro" id="IPR001138">
    <property type="entry name" value="Zn2Cys6_DnaBD"/>
</dbReference>
<accession>R9A9H6</accession>
<evidence type="ECO:0000256" key="5">
    <source>
        <dbReference type="SAM" id="Coils"/>
    </source>
</evidence>
<dbReference type="Gene3D" id="4.10.240.10">
    <property type="entry name" value="Zn(2)-C6 fungal-type DNA-binding domain"/>
    <property type="match status" value="1"/>
</dbReference>
<keyword evidence="4" id="KW-0539">Nucleus</keyword>
<dbReference type="SUPFAM" id="SSF57701">
    <property type="entry name" value="Zn2/Cys6 DNA-binding domain"/>
    <property type="match status" value="1"/>
</dbReference>
<dbReference type="PANTHER" id="PTHR46910">
    <property type="entry name" value="TRANSCRIPTION FACTOR PDR1"/>
    <property type="match status" value="1"/>
</dbReference>
<dbReference type="AlphaFoldDB" id="R9A9H6"/>
<evidence type="ECO:0000313" key="7">
    <source>
        <dbReference type="EMBL" id="EOQ98757.1"/>
    </source>
</evidence>
<dbReference type="SMART" id="SM00066">
    <property type="entry name" value="GAL4"/>
    <property type="match status" value="1"/>
</dbReference>
<organism evidence="7 8">
    <name type="scientific">Wallemia ichthyophaga (strain EXF-994 / CBS 113033)</name>
    <dbReference type="NCBI Taxonomy" id="1299270"/>
    <lineage>
        <taxon>Eukaryota</taxon>
        <taxon>Fungi</taxon>
        <taxon>Dikarya</taxon>
        <taxon>Basidiomycota</taxon>
        <taxon>Wallemiomycotina</taxon>
        <taxon>Wallemiomycetes</taxon>
        <taxon>Wallemiales</taxon>
        <taxon>Wallemiaceae</taxon>
        <taxon>Wallemia</taxon>
    </lineage>
</organism>
<protein>
    <submittedName>
        <fullName evidence="7">Transcriptional activator protein acu-15</fullName>
    </submittedName>
</protein>
<sequence length="674" mass="75253">MSSSDKRGRLKRACDYCRRSKIKCDAAERYPETCSNCAEKRHSGERETPCTFVDGAPKKRHTYAYVRSLEERVKELEGKLGVGTSESLHKKRRVNSVVYSSTHAQEPDSDSEYSNIVRSMWLSGEQTPHSQENLREFGMASNKGLFALATGFVDSRQSLIKANGHVVTSTKHYNQHYNESDFGESSLVYALVDLYFSHVHPSLPLFPDKSAFLARVSSSKLTADFGGVLLLVCALGALYHSHTSADAYLHTYSHKAPNALLMPSLTVHSIQAVVLEALAMQNTQKYCRSCWSVIGLGVLLAEDSRLDKAQCEEGKRALWGLYILDKSYAISCGRRVLRDGIDMAKPESINIKQDTSITYFNNMIDLYALVADVVSLQRSKVVSVDMVDSLNGRLDEWGKRCCQKSLHLPSQQQCLKVVGYGVVKIFINKKYLKTQSTSGLNLCVDAAKSILSTLYYLHYESGFVVNYTDALLNWSPITASGIMILSVCTLRSAQQPYEQHMSYVDIAMQVLRAKSLTDGVVRKAYELFQGLIDTLQLRCAQPSLAPSVTGWLDECMRDCNNPLNAAELDSDWEKISKAMEQVLEKFKVEARDTLRECLREQQDNYAKSLKETILALEQQIHELKEQNVAPQLMPAAPTYAQKAAAETPTVPSKMAITLTLHQADPAKPVLSDND</sequence>
<dbReference type="GO" id="GO:0005634">
    <property type="term" value="C:nucleus"/>
    <property type="evidence" value="ECO:0007669"/>
    <property type="project" value="UniProtKB-SubCell"/>
</dbReference>
<evidence type="ECO:0000256" key="2">
    <source>
        <dbReference type="ARBA" id="ARBA00022723"/>
    </source>
</evidence>
<evidence type="ECO:0000313" key="8">
    <source>
        <dbReference type="Proteomes" id="UP000014064"/>
    </source>
</evidence>
<dbReference type="GO" id="GO:0000981">
    <property type="term" value="F:DNA-binding transcription factor activity, RNA polymerase II-specific"/>
    <property type="evidence" value="ECO:0007669"/>
    <property type="project" value="InterPro"/>
</dbReference>
<dbReference type="PANTHER" id="PTHR46910:SF3">
    <property type="entry name" value="HALOTOLERANCE PROTEIN 9-RELATED"/>
    <property type="match status" value="1"/>
</dbReference>
<keyword evidence="2" id="KW-0479">Metal-binding</keyword>